<feature type="transmembrane region" description="Helical" evidence="2">
    <location>
        <begin position="37"/>
        <end position="55"/>
    </location>
</feature>
<feature type="transmembrane region" description="Helical" evidence="2">
    <location>
        <begin position="178"/>
        <end position="196"/>
    </location>
</feature>
<dbReference type="Proteomes" id="UP000626982">
    <property type="component" value="Unassembled WGS sequence"/>
</dbReference>
<feature type="transmembrane region" description="Helical" evidence="2">
    <location>
        <begin position="625"/>
        <end position="645"/>
    </location>
</feature>
<dbReference type="Pfam" id="PF01841">
    <property type="entry name" value="Transglut_core"/>
    <property type="match status" value="1"/>
</dbReference>
<feature type="compositionally biased region" description="Basic residues" evidence="1">
    <location>
        <begin position="25"/>
        <end position="34"/>
    </location>
</feature>
<keyword evidence="2" id="KW-0812">Transmembrane</keyword>
<sequence length="764" mass="78624">MSAPAPTRPAPPAASDASRAEQRAGRRAAGRERRRRLDRAGAVETIALALLPLAWLWATRSVIEPDWLAQAGFAALGVALAAWLARQVLPTFAATVAAAVVGLVIVLATAGAEEAVLGVVPTPASFELAMATLADGVEDIAWALQTPIPAEGPVLAAVVAAAVVLALHVDLLGHALRVPAVAILFAAAPAALPLAFRIDAPTWDLVPGAIASALVLAAPAIDERLDLGRGALRAVALVVAAAAAASVLPLVAPSPREIALDLPTVDDLFRPVTPVLRTDIDLGDELRRPEARPVFTYSTTDGQPIATRLMTLPLAGDEGFVSVPPEAALPDILVEGAETGAPMQMTIRMSDVRAESLPVPDRATGAQVPEGATWDTANDALRLEDGTETAGLEYEASGSRFDDLEALPVGTGSTDHGAELRLPDAAGDIAARGAALVDEGMDARDRVLAVRGFMTDGLWNYSEQLDLPGFAGAGGDGWGALEGFLETRSGYCVHYASATTALLRGAGVASRVVVGFLPGDEISGGWAVSTNEMHAWAEAWVDGAGWVRVETTPGAGTGSVSPDGAEVTPSATPTPTPDESEAPTPTPTPDASDPAEPTPSASVGPSPDASGGPGVGPGVRIDPEAVLSLLAGLGVIALLLLPWGLRTALRALRLRRGPPGAWDELRATLADLGVRLPASATAGDVAEAIERRTGEPLTPAAERVKLAAERAAFDDGPRERAHDGDVQGVREALLDTAPPWRRALVLLLPPSLLGVVARDRDDEG</sequence>
<keyword evidence="2" id="KW-1133">Transmembrane helix</keyword>
<evidence type="ECO:0000256" key="1">
    <source>
        <dbReference type="SAM" id="MobiDB-lite"/>
    </source>
</evidence>
<accession>A0ABQ2KLJ6</accession>
<dbReference type="InterPro" id="IPR002931">
    <property type="entry name" value="Transglutaminase-like"/>
</dbReference>
<dbReference type="InterPro" id="IPR052901">
    <property type="entry name" value="Bact_TGase-like"/>
</dbReference>
<feature type="transmembrane region" description="Helical" evidence="2">
    <location>
        <begin position="234"/>
        <end position="252"/>
    </location>
</feature>
<reference evidence="5" key="1">
    <citation type="journal article" date="2019" name="Int. J. Syst. Evol. Microbiol.">
        <title>The Global Catalogue of Microorganisms (GCM) 10K type strain sequencing project: providing services to taxonomists for standard genome sequencing and annotation.</title>
        <authorList>
            <consortium name="The Broad Institute Genomics Platform"/>
            <consortium name="The Broad Institute Genome Sequencing Center for Infectious Disease"/>
            <person name="Wu L."/>
            <person name="Ma J."/>
        </authorList>
    </citation>
    <scope>NUCLEOTIDE SEQUENCE [LARGE SCALE GENOMIC DNA]</scope>
    <source>
        <strain evidence="5">CGMCC 1.6960</strain>
    </source>
</reference>
<feature type="transmembrane region" description="Helical" evidence="2">
    <location>
        <begin position="67"/>
        <end position="85"/>
    </location>
</feature>
<name>A0ABQ2KLJ6_9MICO</name>
<feature type="transmembrane region" description="Helical" evidence="2">
    <location>
        <begin position="202"/>
        <end position="222"/>
    </location>
</feature>
<feature type="region of interest" description="Disordered" evidence="1">
    <location>
        <begin position="550"/>
        <end position="617"/>
    </location>
</feature>
<feature type="transmembrane region" description="Helical" evidence="2">
    <location>
        <begin position="92"/>
        <end position="112"/>
    </location>
</feature>
<feature type="domain" description="Transglutaminase-like" evidence="3">
    <location>
        <begin position="484"/>
        <end position="553"/>
    </location>
</feature>
<feature type="compositionally biased region" description="Low complexity" evidence="1">
    <location>
        <begin position="589"/>
        <end position="602"/>
    </location>
</feature>
<feature type="region of interest" description="Disordered" evidence="1">
    <location>
        <begin position="1"/>
        <end position="34"/>
    </location>
</feature>
<dbReference type="InterPro" id="IPR021878">
    <property type="entry name" value="TgpA_N"/>
</dbReference>
<dbReference type="SUPFAM" id="SSF54001">
    <property type="entry name" value="Cysteine proteinases"/>
    <property type="match status" value="1"/>
</dbReference>
<keyword evidence="5" id="KW-1185">Reference proteome</keyword>
<dbReference type="PANTHER" id="PTHR42736:SF1">
    <property type="entry name" value="PROTEIN-GLUTAMINE GAMMA-GLUTAMYLTRANSFERASE"/>
    <property type="match status" value="1"/>
</dbReference>
<evidence type="ECO:0000313" key="4">
    <source>
        <dbReference type="EMBL" id="GGN87108.1"/>
    </source>
</evidence>
<evidence type="ECO:0000313" key="5">
    <source>
        <dbReference type="Proteomes" id="UP000626982"/>
    </source>
</evidence>
<gene>
    <name evidence="4" type="ORF">GCM10010968_21300</name>
</gene>
<feature type="transmembrane region" description="Helical" evidence="2">
    <location>
        <begin position="154"/>
        <end position="171"/>
    </location>
</feature>
<protein>
    <recommendedName>
        <fullName evidence="3">Transglutaminase-like domain-containing protein</fullName>
    </recommendedName>
</protein>
<dbReference type="Gene3D" id="3.10.620.30">
    <property type="match status" value="1"/>
</dbReference>
<organism evidence="4 5">
    <name type="scientific">Agrococcus terreus</name>
    <dbReference type="NCBI Taxonomy" id="574649"/>
    <lineage>
        <taxon>Bacteria</taxon>
        <taxon>Bacillati</taxon>
        <taxon>Actinomycetota</taxon>
        <taxon>Actinomycetes</taxon>
        <taxon>Micrococcales</taxon>
        <taxon>Microbacteriaceae</taxon>
        <taxon>Agrococcus</taxon>
    </lineage>
</organism>
<dbReference type="SMART" id="SM00460">
    <property type="entry name" value="TGc"/>
    <property type="match status" value="1"/>
</dbReference>
<dbReference type="Pfam" id="PF11992">
    <property type="entry name" value="TgpA_N"/>
    <property type="match status" value="1"/>
</dbReference>
<dbReference type="RefSeq" id="WP_188718293.1">
    <property type="nucleotide sequence ID" value="NZ_BAABBD010000003.1"/>
</dbReference>
<evidence type="ECO:0000256" key="2">
    <source>
        <dbReference type="SAM" id="Phobius"/>
    </source>
</evidence>
<comment type="caution">
    <text evidence="4">The sequence shown here is derived from an EMBL/GenBank/DDBJ whole genome shotgun (WGS) entry which is preliminary data.</text>
</comment>
<proteinExistence type="predicted"/>
<dbReference type="InterPro" id="IPR038765">
    <property type="entry name" value="Papain-like_cys_pep_sf"/>
</dbReference>
<keyword evidence="2" id="KW-0472">Membrane</keyword>
<dbReference type="PANTHER" id="PTHR42736">
    <property type="entry name" value="PROTEIN-GLUTAMINE GAMMA-GLUTAMYLTRANSFERASE"/>
    <property type="match status" value="1"/>
</dbReference>
<dbReference type="EMBL" id="BMLM01000002">
    <property type="protein sequence ID" value="GGN87108.1"/>
    <property type="molecule type" value="Genomic_DNA"/>
</dbReference>
<evidence type="ECO:0000259" key="3">
    <source>
        <dbReference type="SMART" id="SM00460"/>
    </source>
</evidence>
<feature type="compositionally biased region" description="Pro residues" evidence="1">
    <location>
        <begin position="1"/>
        <end position="12"/>
    </location>
</feature>